<sequence>MFIHMVLTMKEYYKDKFPQWYKDNSDYGLILTDDIDSLLGCSILKAVKGWNIEQIMLFKANKAKDMDYLGTINNITKEAVGVDFAMVNGKCFDNHLTLFNSGTKPNSESINPNNALEVNRGIYSKKYALSTVLLLWSLYDLPKENLSEELMMVLLAIDSSFEGYYNDYFRTYNKKFMVDVLDLPEFYECQNRHTYEEFKDIQRKYHLKDKIMADKGYLTTGIDIDGINDLLIWDCNVQIELPKDRFRKKAIFRDIAKEIKGFPNSINAICENPFCYALTKKNFVNYSEQIIF</sequence>
<comment type="caution">
    <text evidence="1">The sequence shown here is derived from an EMBL/GenBank/DDBJ whole genome shotgun (WGS) entry which is preliminary data.</text>
</comment>
<evidence type="ECO:0008006" key="3">
    <source>
        <dbReference type="Google" id="ProtNLM"/>
    </source>
</evidence>
<accession>A0ABQ5M104</accession>
<dbReference type="Proteomes" id="UP001419084">
    <property type="component" value="Unassembled WGS sequence"/>
</dbReference>
<gene>
    <name evidence="1" type="ORF">LAD12857_05510</name>
</gene>
<name>A0ABQ5M104_9FIRM</name>
<keyword evidence="2" id="KW-1185">Reference proteome</keyword>
<evidence type="ECO:0000313" key="1">
    <source>
        <dbReference type="EMBL" id="GLB28628.1"/>
    </source>
</evidence>
<protein>
    <recommendedName>
        <fullName evidence="3">DUF4435 domain-containing protein</fullName>
    </recommendedName>
</protein>
<dbReference type="EMBL" id="BRPJ01000009">
    <property type="protein sequence ID" value="GLB28628.1"/>
    <property type="molecule type" value="Genomic_DNA"/>
</dbReference>
<proteinExistence type="predicted"/>
<organism evidence="1 2">
    <name type="scientific">Lacrimispora amygdalina</name>
    <dbReference type="NCBI Taxonomy" id="253257"/>
    <lineage>
        <taxon>Bacteria</taxon>
        <taxon>Bacillati</taxon>
        <taxon>Bacillota</taxon>
        <taxon>Clostridia</taxon>
        <taxon>Lachnospirales</taxon>
        <taxon>Lachnospiraceae</taxon>
        <taxon>Lacrimispora</taxon>
    </lineage>
</organism>
<evidence type="ECO:0000313" key="2">
    <source>
        <dbReference type="Proteomes" id="UP001419084"/>
    </source>
</evidence>
<reference evidence="1 2" key="1">
    <citation type="journal article" date="2024" name="Int. J. Syst. Evol. Microbiol.">
        <title>Lacrimispora brassicae sp. nov. isolated from fermented cabbage, and proposal of Clostridium indicum Gundawar et al. 2019 and Clostridium methoxybenzovorans Mechichi et al. 1999 as heterotypic synonyms of Lacrimispora amygdalina (Parshina et al. 2003) Haas and Blanchard 2020 and Lacrimispora indolis (McClung and McCoy 1957) Haas and Blanchard 2020, respectively.</title>
        <authorList>
            <person name="Kobayashi H."/>
            <person name="Tanizawa Y."/>
            <person name="Sakamoto M."/>
            <person name="Ohkuma M."/>
            <person name="Tohno M."/>
        </authorList>
    </citation>
    <scope>NUCLEOTIDE SEQUENCE [LARGE SCALE GENOMIC DNA]</scope>
    <source>
        <strain evidence="1 2">DSM 12857</strain>
    </source>
</reference>